<comment type="similarity">
    <text evidence="2 5">Belongs to the cyclophilin-type PPIase family.</text>
</comment>
<dbReference type="Pfam" id="PF00160">
    <property type="entry name" value="Pro_isomerase"/>
    <property type="match status" value="1"/>
</dbReference>
<dbReference type="Proteomes" id="UP000190105">
    <property type="component" value="Unassembled WGS sequence"/>
</dbReference>
<reference evidence="8" key="1">
    <citation type="submission" date="2017-02" db="EMBL/GenBank/DDBJ databases">
        <authorList>
            <person name="Varghese N."/>
            <person name="Submissions S."/>
        </authorList>
    </citation>
    <scope>NUCLEOTIDE SEQUENCE [LARGE SCALE GENOMIC DNA]</scope>
    <source>
        <strain evidence="8">USBA 833</strain>
    </source>
</reference>
<gene>
    <name evidence="7" type="ORF">SAMN05443428_108114</name>
</gene>
<dbReference type="InterPro" id="IPR024936">
    <property type="entry name" value="Cyclophilin-type_PPIase"/>
</dbReference>
<evidence type="ECO:0000256" key="4">
    <source>
        <dbReference type="ARBA" id="ARBA00023235"/>
    </source>
</evidence>
<keyword evidence="4 5" id="KW-0413">Isomerase</keyword>
<dbReference type="EMBL" id="FUYH01000008">
    <property type="protein sequence ID" value="SKA88085.1"/>
    <property type="molecule type" value="Genomic_DNA"/>
</dbReference>
<dbReference type="EC" id="5.2.1.8" evidence="5"/>
<protein>
    <recommendedName>
        <fullName evidence="5">Peptidyl-prolyl cis-trans isomerase</fullName>
        <shortName evidence="5">PPIase</shortName>
        <ecNumber evidence="5">5.2.1.8</ecNumber>
    </recommendedName>
</protein>
<keyword evidence="8" id="KW-1185">Reference proteome</keyword>
<dbReference type="STRING" id="1147123.SAMN05443428_108114"/>
<keyword evidence="3 5" id="KW-0697">Rotamase</keyword>
<organism evidence="7 8">
    <name type="scientific">Caloramator quimbayensis</name>
    <dbReference type="NCBI Taxonomy" id="1147123"/>
    <lineage>
        <taxon>Bacteria</taxon>
        <taxon>Bacillati</taxon>
        <taxon>Bacillota</taxon>
        <taxon>Clostridia</taxon>
        <taxon>Eubacteriales</taxon>
        <taxon>Clostridiaceae</taxon>
        <taxon>Caloramator</taxon>
    </lineage>
</organism>
<comment type="function">
    <text evidence="1 5">PPIases accelerate the folding of proteins. It catalyzes the cis-trans isomerization of proline imidic peptide bonds in oligopeptides.</text>
</comment>
<dbReference type="Gene3D" id="2.40.100.10">
    <property type="entry name" value="Cyclophilin-like"/>
    <property type="match status" value="1"/>
</dbReference>
<dbReference type="RefSeq" id="WP_078696419.1">
    <property type="nucleotide sequence ID" value="NZ_FUYH01000008.1"/>
</dbReference>
<evidence type="ECO:0000259" key="6">
    <source>
        <dbReference type="PROSITE" id="PS50072"/>
    </source>
</evidence>
<dbReference type="GO" id="GO:0006457">
    <property type="term" value="P:protein folding"/>
    <property type="evidence" value="ECO:0007669"/>
    <property type="project" value="InterPro"/>
</dbReference>
<dbReference type="InterPro" id="IPR002130">
    <property type="entry name" value="Cyclophilin-type_PPIase_dom"/>
</dbReference>
<proteinExistence type="inferred from homology"/>
<comment type="catalytic activity">
    <reaction evidence="5">
        <text>[protein]-peptidylproline (omega=180) = [protein]-peptidylproline (omega=0)</text>
        <dbReference type="Rhea" id="RHEA:16237"/>
        <dbReference type="Rhea" id="RHEA-COMP:10747"/>
        <dbReference type="Rhea" id="RHEA-COMP:10748"/>
        <dbReference type="ChEBI" id="CHEBI:83833"/>
        <dbReference type="ChEBI" id="CHEBI:83834"/>
        <dbReference type="EC" id="5.2.1.8"/>
    </reaction>
</comment>
<evidence type="ECO:0000313" key="8">
    <source>
        <dbReference type="Proteomes" id="UP000190105"/>
    </source>
</evidence>
<dbReference type="OrthoDB" id="9807797at2"/>
<name>A0A1T4XG92_9CLOT</name>
<evidence type="ECO:0000256" key="2">
    <source>
        <dbReference type="ARBA" id="ARBA00007365"/>
    </source>
</evidence>
<dbReference type="PANTHER" id="PTHR45625:SF4">
    <property type="entry name" value="PEPTIDYLPROLYL ISOMERASE DOMAIN AND WD REPEAT-CONTAINING PROTEIN 1"/>
    <property type="match status" value="1"/>
</dbReference>
<dbReference type="InterPro" id="IPR029000">
    <property type="entry name" value="Cyclophilin-like_dom_sf"/>
</dbReference>
<evidence type="ECO:0000256" key="5">
    <source>
        <dbReference type="RuleBase" id="RU363019"/>
    </source>
</evidence>
<dbReference type="AlphaFoldDB" id="A0A1T4XG92"/>
<evidence type="ECO:0000313" key="7">
    <source>
        <dbReference type="EMBL" id="SKA88085.1"/>
    </source>
</evidence>
<evidence type="ECO:0000256" key="3">
    <source>
        <dbReference type="ARBA" id="ARBA00023110"/>
    </source>
</evidence>
<dbReference type="InterPro" id="IPR020892">
    <property type="entry name" value="Cyclophilin-type_PPIase_CS"/>
</dbReference>
<dbReference type="PROSITE" id="PS50072">
    <property type="entry name" value="CSA_PPIASE_2"/>
    <property type="match status" value="1"/>
</dbReference>
<dbReference type="CDD" id="cd00317">
    <property type="entry name" value="cyclophilin"/>
    <property type="match status" value="1"/>
</dbReference>
<dbReference type="PRINTS" id="PR00153">
    <property type="entry name" value="CSAPPISMRASE"/>
</dbReference>
<dbReference type="GO" id="GO:0003755">
    <property type="term" value="F:peptidyl-prolyl cis-trans isomerase activity"/>
    <property type="evidence" value="ECO:0007669"/>
    <property type="project" value="UniProtKB-UniRule"/>
</dbReference>
<dbReference type="PROSITE" id="PS00170">
    <property type="entry name" value="CSA_PPIASE_1"/>
    <property type="match status" value="1"/>
</dbReference>
<feature type="domain" description="PPIase cyclophilin-type" evidence="6">
    <location>
        <begin position="7"/>
        <end position="160"/>
    </location>
</feature>
<accession>A0A1T4XG92</accession>
<dbReference type="PIRSF" id="PIRSF001467">
    <property type="entry name" value="Peptidylpro_ismrse"/>
    <property type="match status" value="1"/>
</dbReference>
<dbReference type="SUPFAM" id="SSF50891">
    <property type="entry name" value="Cyclophilin-like"/>
    <property type="match status" value="1"/>
</dbReference>
<evidence type="ECO:0000256" key="1">
    <source>
        <dbReference type="ARBA" id="ARBA00002388"/>
    </source>
</evidence>
<sequence>MSNNPIVTIQMENGNKIKIELYPDVAPNTVKNFISLINKGFYDGLIFHRVIPGFMIQGGDPDGNGTGGPGYTIKGEFSRNGFENNLKHDRGVISMARTMMPNSAGSQFFIMVSPAPHLDGQYAAFGKVIEGMDEVDRIVNVERNHMDKPYEDQRMKKVTVETFGVEYGEVEKYRP</sequence>
<dbReference type="InterPro" id="IPR044666">
    <property type="entry name" value="Cyclophilin_A-like"/>
</dbReference>
<dbReference type="PANTHER" id="PTHR45625">
    <property type="entry name" value="PEPTIDYL-PROLYL CIS-TRANS ISOMERASE-RELATED"/>
    <property type="match status" value="1"/>
</dbReference>